<dbReference type="EMBL" id="GFXV01004751">
    <property type="protein sequence ID" value="MBW16556.1"/>
    <property type="molecule type" value="Transcribed_RNA"/>
</dbReference>
<dbReference type="SMART" id="SM00409">
    <property type="entry name" value="IG"/>
    <property type="match status" value="2"/>
</dbReference>
<protein>
    <submittedName>
        <fullName evidence="2">Protein sidekick-1</fullName>
    </submittedName>
</protein>
<name>A0A2H8TQU2_9HEMI</name>
<feature type="domain" description="Ig-like" evidence="1">
    <location>
        <begin position="105"/>
        <end position="190"/>
    </location>
</feature>
<proteinExistence type="predicted"/>
<dbReference type="PANTHER" id="PTHR23279:SF45">
    <property type="entry name" value="DEFECTIVE PROBOSCIS EXTENSION RESPONSE 12, ISOFORM C"/>
    <property type="match status" value="1"/>
</dbReference>
<dbReference type="SUPFAM" id="SSF48726">
    <property type="entry name" value="Immunoglobulin"/>
    <property type="match status" value="2"/>
</dbReference>
<dbReference type="AlphaFoldDB" id="A0A2H8TQU2"/>
<dbReference type="CDD" id="cd00096">
    <property type="entry name" value="Ig"/>
    <property type="match status" value="1"/>
</dbReference>
<feature type="domain" description="Ig-like" evidence="1">
    <location>
        <begin position="208"/>
        <end position="311"/>
    </location>
</feature>
<dbReference type="InterPro" id="IPR007110">
    <property type="entry name" value="Ig-like_dom"/>
</dbReference>
<reference evidence="2" key="1">
    <citation type="submission" date="2017-10" db="EMBL/GenBank/DDBJ databases">
        <title>Transcriptome Assembly of Sugarcane Aphid Adults.</title>
        <authorList>
            <person name="Scully E.D."/>
            <person name="Palmer N.A."/>
            <person name="Geib S.M."/>
            <person name="Sarath G."/>
            <person name="Sattler S.E."/>
        </authorList>
    </citation>
    <scope>NUCLEOTIDE SEQUENCE</scope>
    <source>
        <tissue evidence="2">Whole body</tissue>
    </source>
</reference>
<dbReference type="InterPro" id="IPR003599">
    <property type="entry name" value="Ig_sub"/>
</dbReference>
<dbReference type="OrthoDB" id="10031887at2759"/>
<dbReference type="PROSITE" id="PS50835">
    <property type="entry name" value="IG_LIKE"/>
    <property type="match status" value="2"/>
</dbReference>
<sequence length="356" mass="40379">MEEMVTRCYWNNFGIQYLLFAMTSIKMVLDAKPIVPAEISKEEISPYWSFNETADISKYEDFDHRKFLEHELHLDVFDPANADEVQPPIKLRTTTLAPSTPTPEPIIHVGTTNVTVQLGSTALLHCEIANISEKMVSWVRRRDWHILSSGVLTYINDGRFRVFHSEKSDDWDLRISPVAKIDNGTYECQVGTGTGIMTHYFNLFVIVPTAVISGSDEYHTPEGNSIVLCCKIENSPVPPQYVLWYHNGKVISSSHFNKNGLKPDRLSISTEQIDRKIYSRLTITKAIQIDTGNYTCQPPNTDPDSTYIHITPEIDNTAAIQRHKSSNSALLVTELSIFPLTSFLLIGHNGFRWVFL</sequence>
<organism evidence="2">
    <name type="scientific">Melanaphis sacchari</name>
    <dbReference type="NCBI Taxonomy" id="742174"/>
    <lineage>
        <taxon>Eukaryota</taxon>
        <taxon>Metazoa</taxon>
        <taxon>Ecdysozoa</taxon>
        <taxon>Arthropoda</taxon>
        <taxon>Hexapoda</taxon>
        <taxon>Insecta</taxon>
        <taxon>Pterygota</taxon>
        <taxon>Neoptera</taxon>
        <taxon>Paraneoptera</taxon>
        <taxon>Hemiptera</taxon>
        <taxon>Sternorrhyncha</taxon>
        <taxon>Aphidomorpha</taxon>
        <taxon>Aphidoidea</taxon>
        <taxon>Aphididae</taxon>
        <taxon>Aphidini</taxon>
        <taxon>Melanaphis</taxon>
    </lineage>
</organism>
<dbReference type="InterPro" id="IPR036179">
    <property type="entry name" value="Ig-like_dom_sf"/>
</dbReference>
<dbReference type="InterPro" id="IPR037448">
    <property type="entry name" value="Zig-8"/>
</dbReference>
<dbReference type="Pfam" id="PF13927">
    <property type="entry name" value="Ig_3"/>
    <property type="match status" value="1"/>
</dbReference>
<accession>A0A2H8TQU2</accession>
<dbReference type="InterPro" id="IPR013106">
    <property type="entry name" value="Ig_V-set"/>
</dbReference>
<dbReference type="GO" id="GO:0050808">
    <property type="term" value="P:synapse organization"/>
    <property type="evidence" value="ECO:0007669"/>
    <property type="project" value="TreeGrafter"/>
</dbReference>
<dbReference type="InterPro" id="IPR013783">
    <property type="entry name" value="Ig-like_fold"/>
</dbReference>
<dbReference type="GO" id="GO:0032589">
    <property type="term" value="C:neuron projection membrane"/>
    <property type="evidence" value="ECO:0007669"/>
    <property type="project" value="TreeGrafter"/>
</dbReference>
<dbReference type="PANTHER" id="PTHR23279">
    <property type="entry name" value="DEFECTIVE PROBOSCIS EXTENSION RESPONSE DPR -RELATED"/>
    <property type="match status" value="1"/>
</dbReference>
<evidence type="ECO:0000259" key="1">
    <source>
        <dbReference type="PROSITE" id="PS50835"/>
    </source>
</evidence>
<dbReference type="SMART" id="SM00408">
    <property type="entry name" value="IGc2"/>
    <property type="match status" value="2"/>
</dbReference>
<dbReference type="Gene3D" id="2.60.40.10">
    <property type="entry name" value="Immunoglobulins"/>
    <property type="match status" value="2"/>
</dbReference>
<dbReference type="Pfam" id="PF07686">
    <property type="entry name" value="V-set"/>
    <property type="match status" value="1"/>
</dbReference>
<gene>
    <name evidence="2" type="primary">Sdk1_1</name>
</gene>
<evidence type="ECO:0000313" key="2">
    <source>
        <dbReference type="EMBL" id="MBW16556.1"/>
    </source>
</evidence>
<dbReference type="InterPro" id="IPR003598">
    <property type="entry name" value="Ig_sub2"/>
</dbReference>